<organism evidence="1 2">
    <name type="scientific">Populus tomentosa</name>
    <name type="common">Chinese white poplar</name>
    <dbReference type="NCBI Taxonomy" id="118781"/>
    <lineage>
        <taxon>Eukaryota</taxon>
        <taxon>Viridiplantae</taxon>
        <taxon>Streptophyta</taxon>
        <taxon>Embryophyta</taxon>
        <taxon>Tracheophyta</taxon>
        <taxon>Spermatophyta</taxon>
        <taxon>Magnoliopsida</taxon>
        <taxon>eudicotyledons</taxon>
        <taxon>Gunneridae</taxon>
        <taxon>Pentapetalae</taxon>
        <taxon>rosids</taxon>
        <taxon>fabids</taxon>
        <taxon>Malpighiales</taxon>
        <taxon>Salicaceae</taxon>
        <taxon>Saliceae</taxon>
        <taxon>Populus</taxon>
    </lineage>
</organism>
<protein>
    <submittedName>
        <fullName evidence="1">Uncharacterized protein</fullName>
    </submittedName>
</protein>
<evidence type="ECO:0000313" key="1">
    <source>
        <dbReference type="EMBL" id="KAG6741313.1"/>
    </source>
</evidence>
<comment type="caution">
    <text evidence="1">The sequence shown here is derived from an EMBL/GenBank/DDBJ whole genome shotgun (WGS) entry which is preliminary data.</text>
</comment>
<proteinExistence type="predicted"/>
<sequence length="204" mass="23042">MVKTKKIGGRGVWCSVLRPGPDRRVDPGLNELKKTHFTLSREEEQKTLDRPFNSEHKFVDPSVLPSVDPSILPIDRPTGSSHSWEYYASSYVLPPAKSSLREKMEKALSLLEDSLGSRCFPVQTFLFGYVIMDFQNGLQIFVIYRPNECLYLSDAISCGVGGIIALPPVFESDQPKYCCAVLEFVTKEEKHDFDLETEKVFQAS</sequence>
<gene>
    <name evidence="1" type="ORF">POTOM_054546</name>
</gene>
<evidence type="ECO:0000313" key="2">
    <source>
        <dbReference type="Proteomes" id="UP000886885"/>
    </source>
</evidence>
<dbReference type="AlphaFoldDB" id="A0A8X7XVW0"/>
<name>A0A8X7XVW0_POPTO</name>
<dbReference type="EMBL" id="JAAWWB010000034">
    <property type="protein sequence ID" value="KAG6741313.1"/>
    <property type="molecule type" value="Genomic_DNA"/>
</dbReference>
<keyword evidence="2" id="KW-1185">Reference proteome</keyword>
<accession>A0A8X7XVW0</accession>
<reference evidence="1" key="1">
    <citation type="journal article" date="2020" name="bioRxiv">
        <title>Hybrid origin of Populus tomentosa Carr. identified through genome sequencing and phylogenomic analysis.</title>
        <authorList>
            <person name="An X."/>
            <person name="Gao K."/>
            <person name="Chen Z."/>
            <person name="Li J."/>
            <person name="Yang X."/>
            <person name="Yang X."/>
            <person name="Zhou J."/>
            <person name="Guo T."/>
            <person name="Zhao T."/>
            <person name="Huang S."/>
            <person name="Miao D."/>
            <person name="Khan W.U."/>
            <person name="Rao P."/>
            <person name="Ye M."/>
            <person name="Lei B."/>
            <person name="Liao W."/>
            <person name="Wang J."/>
            <person name="Ji L."/>
            <person name="Li Y."/>
            <person name="Guo B."/>
            <person name="Mustafa N.S."/>
            <person name="Li S."/>
            <person name="Yun Q."/>
            <person name="Keller S.R."/>
            <person name="Mao J."/>
            <person name="Zhang R."/>
            <person name="Strauss S.H."/>
        </authorList>
    </citation>
    <scope>NUCLEOTIDE SEQUENCE</scope>
    <source>
        <strain evidence="1">GM15</strain>
        <tissue evidence="1">Leaf</tissue>
    </source>
</reference>
<dbReference type="Proteomes" id="UP000886885">
    <property type="component" value="Chromosome 17D"/>
</dbReference>